<sequence>MGSHAAGFLVMLYAAEQQRRRAKQTLTELRQNLHVKRRHWEWQRLVRMRHYITLDCLKNPACSSWMDTWTGGTDENLITFTSFSRGGFVQLAAF</sequence>
<accession>A0A6G0RX40</accession>
<dbReference type="EMBL" id="QXFY01000440">
    <property type="protein sequence ID" value="KAE9344310.1"/>
    <property type="molecule type" value="Genomic_DNA"/>
</dbReference>
<protein>
    <submittedName>
        <fullName evidence="1">Uncharacterized protein</fullName>
    </submittedName>
</protein>
<evidence type="ECO:0000313" key="2">
    <source>
        <dbReference type="Proteomes" id="UP000486351"/>
    </source>
</evidence>
<gene>
    <name evidence="1" type="ORF">PF008_g9281</name>
</gene>
<dbReference type="Proteomes" id="UP000486351">
    <property type="component" value="Unassembled WGS sequence"/>
</dbReference>
<dbReference type="AlphaFoldDB" id="A0A6G0RX40"/>
<evidence type="ECO:0000313" key="1">
    <source>
        <dbReference type="EMBL" id="KAE9344310.1"/>
    </source>
</evidence>
<organism evidence="1 2">
    <name type="scientific">Phytophthora fragariae</name>
    <dbReference type="NCBI Taxonomy" id="53985"/>
    <lineage>
        <taxon>Eukaryota</taxon>
        <taxon>Sar</taxon>
        <taxon>Stramenopiles</taxon>
        <taxon>Oomycota</taxon>
        <taxon>Peronosporomycetes</taxon>
        <taxon>Peronosporales</taxon>
        <taxon>Peronosporaceae</taxon>
        <taxon>Phytophthora</taxon>
    </lineage>
</organism>
<comment type="caution">
    <text evidence="1">The sequence shown here is derived from an EMBL/GenBank/DDBJ whole genome shotgun (WGS) entry which is preliminary data.</text>
</comment>
<name>A0A6G0RX40_9STRA</name>
<reference evidence="1 2" key="1">
    <citation type="submission" date="2018-09" db="EMBL/GenBank/DDBJ databases">
        <title>Genomic investigation of the strawberry pathogen Phytophthora fragariae indicates pathogenicity is determined by transcriptional variation in three key races.</title>
        <authorList>
            <person name="Adams T.M."/>
            <person name="Armitage A.D."/>
            <person name="Sobczyk M.K."/>
            <person name="Bates H.J."/>
            <person name="Dunwell J.M."/>
            <person name="Nellist C.F."/>
            <person name="Harrison R.J."/>
        </authorList>
    </citation>
    <scope>NUCLEOTIDE SEQUENCE [LARGE SCALE GENOMIC DNA]</scope>
    <source>
        <strain evidence="1 2">NOV-77</strain>
    </source>
</reference>
<proteinExistence type="predicted"/>